<keyword evidence="10" id="KW-0675">Receptor</keyword>
<feature type="binding site" evidence="8">
    <location>
        <position position="48"/>
    </location>
    <ligand>
        <name>ATP</name>
        <dbReference type="ChEBI" id="CHEBI:30616"/>
    </ligand>
</feature>
<dbReference type="InterPro" id="IPR000719">
    <property type="entry name" value="Prot_kinase_dom"/>
</dbReference>
<keyword evidence="3 8" id="KW-0547">Nucleotide-binding</keyword>
<dbReference type="SMART" id="SM00219">
    <property type="entry name" value="TyrKc"/>
    <property type="match status" value="1"/>
</dbReference>
<feature type="domain" description="Protein kinase" evidence="9">
    <location>
        <begin position="14"/>
        <end position="265"/>
    </location>
</feature>
<keyword evidence="11" id="KW-1185">Reference proteome</keyword>
<name>A0A9Q1BYR1_HOLLE</name>
<evidence type="ECO:0000256" key="3">
    <source>
        <dbReference type="ARBA" id="ARBA00022741"/>
    </source>
</evidence>
<gene>
    <name evidence="10" type="ORF">HOLleu_22041</name>
</gene>
<dbReference type="InterPro" id="IPR020635">
    <property type="entry name" value="Tyr_kinase_cat_dom"/>
</dbReference>
<evidence type="ECO:0000256" key="5">
    <source>
        <dbReference type="ARBA" id="ARBA00022840"/>
    </source>
</evidence>
<evidence type="ECO:0000256" key="6">
    <source>
        <dbReference type="ARBA" id="ARBA00023137"/>
    </source>
</evidence>
<proteinExistence type="predicted"/>
<dbReference type="Gene3D" id="1.10.510.10">
    <property type="entry name" value="Transferase(Phosphotransferase) domain 1"/>
    <property type="match status" value="1"/>
</dbReference>
<comment type="caution">
    <text evidence="10">The sequence shown here is derived from an EMBL/GenBank/DDBJ whole genome shotgun (WGS) entry which is preliminary data.</text>
</comment>
<keyword evidence="6" id="KW-0829">Tyrosine-protein kinase</keyword>
<reference evidence="10" key="1">
    <citation type="submission" date="2021-10" db="EMBL/GenBank/DDBJ databases">
        <title>Tropical sea cucumber genome reveals ecological adaptation and Cuvierian tubules defense mechanism.</title>
        <authorList>
            <person name="Chen T."/>
        </authorList>
    </citation>
    <scope>NUCLEOTIDE SEQUENCE</scope>
    <source>
        <strain evidence="10">Nanhai2018</strain>
        <tissue evidence="10">Muscle</tissue>
    </source>
</reference>
<sequence length="265" mass="30133">MENRQDKVFPKNRLHFHEKLGSGAFGNVYKAEARGILTPKELTVVAVKVLKDDAEETDKKEFMKEIELHKSLDIHPNVVSMYGYCIDEYSTYLILEYLCNGNLLTHLRKLLTSHRNTRQEAELKGETNLLMTNSPLMMFAVQVASGMEYLSSKKCIHRDLAARNILLDDALVCKVSDFGLSRDISEGNEYLMKSKGRVPVRWMAPESLVQNTYTTKSDVWSYGIVLWEIVTLGSHPYPGMGFKDVVDAVQKGERLPQPKHCGDEM</sequence>
<evidence type="ECO:0000256" key="2">
    <source>
        <dbReference type="ARBA" id="ARBA00022679"/>
    </source>
</evidence>
<dbReference type="GO" id="GO:0043235">
    <property type="term" value="C:receptor complex"/>
    <property type="evidence" value="ECO:0007669"/>
    <property type="project" value="TreeGrafter"/>
</dbReference>
<dbReference type="InterPro" id="IPR011009">
    <property type="entry name" value="Kinase-like_dom_sf"/>
</dbReference>
<dbReference type="GO" id="GO:0004714">
    <property type="term" value="F:transmembrane receptor protein tyrosine kinase activity"/>
    <property type="evidence" value="ECO:0007669"/>
    <property type="project" value="UniProtKB-EC"/>
</dbReference>
<dbReference type="GO" id="GO:0005886">
    <property type="term" value="C:plasma membrane"/>
    <property type="evidence" value="ECO:0007669"/>
    <property type="project" value="TreeGrafter"/>
</dbReference>
<dbReference type="PROSITE" id="PS00107">
    <property type="entry name" value="PROTEIN_KINASE_ATP"/>
    <property type="match status" value="1"/>
</dbReference>
<organism evidence="10 11">
    <name type="scientific">Holothuria leucospilota</name>
    <name type="common">Black long sea cucumber</name>
    <name type="synonym">Mertensiothuria leucospilota</name>
    <dbReference type="NCBI Taxonomy" id="206669"/>
    <lineage>
        <taxon>Eukaryota</taxon>
        <taxon>Metazoa</taxon>
        <taxon>Echinodermata</taxon>
        <taxon>Eleutherozoa</taxon>
        <taxon>Echinozoa</taxon>
        <taxon>Holothuroidea</taxon>
        <taxon>Aspidochirotacea</taxon>
        <taxon>Aspidochirotida</taxon>
        <taxon>Holothuriidae</taxon>
        <taxon>Holothuria</taxon>
    </lineage>
</organism>
<evidence type="ECO:0000313" key="10">
    <source>
        <dbReference type="EMBL" id="KAJ8034984.1"/>
    </source>
</evidence>
<protein>
    <submittedName>
        <fullName evidence="10">Tyrosine kinase receptor Cad96Ca</fullName>
    </submittedName>
</protein>
<dbReference type="PIRSF" id="PIRSF000654">
    <property type="entry name" value="Integrin-linked_kinase"/>
    <property type="match status" value="1"/>
</dbReference>
<evidence type="ECO:0000259" key="9">
    <source>
        <dbReference type="PROSITE" id="PS50011"/>
    </source>
</evidence>
<dbReference type="Gene3D" id="3.30.200.20">
    <property type="entry name" value="Phosphorylase Kinase, domain 1"/>
    <property type="match status" value="1"/>
</dbReference>
<dbReference type="FunFam" id="1.10.510.10:FF:000554">
    <property type="entry name" value="Predicted protein"/>
    <property type="match status" value="1"/>
</dbReference>
<dbReference type="PROSITE" id="PS50011">
    <property type="entry name" value="PROTEIN_KINASE_DOM"/>
    <property type="match status" value="1"/>
</dbReference>
<evidence type="ECO:0000256" key="8">
    <source>
        <dbReference type="PROSITE-ProRule" id="PRU10141"/>
    </source>
</evidence>
<dbReference type="PRINTS" id="PR00109">
    <property type="entry name" value="TYRKINASE"/>
</dbReference>
<evidence type="ECO:0000256" key="1">
    <source>
        <dbReference type="ARBA" id="ARBA00004167"/>
    </source>
</evidence>
<dbReference type="OrthoDB" id="9976756at2759"/>
<dbReference type="InterPro" id="IPR050122">
    <property type="entry name" value="RTK"/>
</dbReference>
<comment type="subcellular location">
    <subcellularLocation>
        <location evidence="1">Membrane</location>
        <topology evidence="1">Single-pass membrane protein</topology>
    </subcellularLocation>
</comment>
<evidence type="ECO:0000256" key="4">
    <source>
        <dbReference type="ARBA" id="ARBA00022777"/>
    </source>
</evidence>
<keyword evidence="5 8" id="KW-0067">ATP-binding</keyword>
<dbReference type="InterPro" id="IPR001245">
    <property type="entry name" value="Ser-Thr/Tyr_kinase_cat_dom"/>
</dbReference>
<dbReference type="InterPro" id="IPR017441">
    <property type="entry name" value="Protein_kinase_ATP_BS"/>
</dbReference>
<dbReference type="Proteomes" id="UP001152320">
    <property type="component" value="Chromosome 10"/>
</dbReference>
<evidence type="ECO:0000313" key="11">
    <source>
        <dbReference type="Proteomes" id="UP001152320"/>
    </source>
</evidence>
<dbReference type="SUPFAM" id="SSF56112">
    <property type="entry name" value="Protein kinase-like (PK-like)"/>
    <property type="match status" value="1"/>
</dbReference>
<dbReference type="PANTHER" id="PTHR24416">
    <property type="entry name" value="TYROSINE-PROTEIN KINASE RECEPTOR"/>
    <property type="match status" value="1"/>
</dbReference>
<dbReference type="AlphaFoldDB" id="A0A9Q1BYR1"/>
<dbReference type="InterPro" id="IPR008266">
    <property type="entry name" value="Tyr_kinase_AS"/>
</dbReference>
<dbReference type="GO" id="GO:0005524">
    <property type="term" value="F:ATP binding"/>
    <property type="evidence" value="ECO:0007669"/>
    <property type="project" value="UniProtKB-UniRule"/>
</dbReference>
<dbReference type="EMBL" id="JAIZAY010000010">
    <property type="protein sequence ID" value="KAJ8034984.1"/>
    <property type="molecule type" value="Genomic_DNA"/>
</dbReference>
<keyword evidence="4 10" id="KW-0418">Kinase</keyword>
<evidence type="ECO:0000256" key="7">
    <source>
        <dbReference type="ARBA" id="ARBA00051243"/>
    </source>
</evidence>
<dbReference type="CDD" id="cd00192">
    <property type="entry name" value="PTKc"/>
    <property type="match status" value="1"/>
</dbReference>
<dbReference type="Pfam" id="PF07714">
    <property type="entry name" value="PK_Tyr_Ser-Thr"/>
    <property type="match status" value="1"/>
</dbReference>
<dbReference type="PROSITE" id="PS00109">
    <property type="entry name" value="PROTEIN_KINASE_TYR"/>
    <property type="match status" value="1"/>
</dbReference>
<comment type="catalytic activity">
    <reaction evidence="7">
        <text>L-tyrosyl-[protein] + ATP = O-phospho-L-tyrosyl-[protein] + ADP + H(+)</text>
        <dbReference type="Rhea" id="RHEA:10596"/>
        <dbReference type="Rhea" id="RHEA-COMP:10136"/>
        <dbReference type="Rhea" id="RHEA-COMP:20101"/>
        <dbReference type="ChEBI" id="CHEBI:15378"/>
        <dbReference type="ChEBI" id="CHEBI:30616"/>
        <dbReference type="ChEBI" id="CHEBI:46858"/>
        <dbReference type="ChEBI" id="CHEBI:61978"/>
        <dbReference type="ChEBI" id="CHEBI:456216"/>
        <dbReference type="EC" id="2.7.10.1"/>
    </reaction>
</comment>
<dbReference type="GO" id="GO:0007169">
    <property type="term" value="P:cell surface receptor protein tyrosine kinase signaling pathway"/>
    <property type="evidence" value="ECO:0007669"/>
    <property type="project" value="TreeGrafter"/>
</dbReference>
<dbReference type="PANTHER" id="PTHR24416:SF621">
    <property type="entry name" value="TYROSINE KINASE RECEPTOR CAD96CA"/>
    <property type="match status" value="1"/>
</dbReference>
<accession>A0A9Q1BYR1</accession>
<keyword evidence="2" id="KW-0808">Transferase</keyword>